<dbReference type="GO" id="GO:0003677">
    <property type="term" value="F:DNA binding"/>
    <property type="evidence" value="ECO:0007669"/>
    <property type="project" value="UniProtKB-KW"/>
</dbReference>
<evidence type="ECO:0000256" key="6">
    <source>
        <dbReference type="RuleBase" id="RU000716"/>
    </source>
</evidence>
<sequence length="197" mass="23340">MNRERCENFIVTDLLIKLINNDHYAFHRLYELYSPQLYSNLLKIVKDVDTAQDLLQLTFVKVWEKRHLINVEKAFFAYLIQISRNLAYDHFRKIALDKRLETYVLSVTDETYSHIEEEFIYKESNQLFLEAVAKLSPMRKQVFTLCKMEGKSYHEVSDLLNISPSTISDHLLKSNKFIRSQMSISEALVSIFLIFIF</sequence>
<keyword evidence="2 6" id="KW-0805">Transcription regulation</keyword>
<dbReference type="InterPro" id="IPR013324">
    <property type="entry name" value="RNA_pol_sigma_r3/r4-like"/>
</dbReference>
<dbReference type="InterPro" id="IPR013249">
    <property type="entry name" value="RNA_pol_sigma70_r4_t2"/>
</dbReference>
<dbReference type="Gene3D" id="1.10.10.10">
    <property type="entry name" value="Winged helix-like DNA-binding domain superfamily/Winged helix DNA-binding domain"/>
    <property type="match status" value="1"/>
</dbReference>
<dbReference type="SUPFAM" id="SSF88659">
    <property type="entry name" value="Sigma3 and sigma4 domains of RNA polymerase sigma factors"/>
    <property type="match status" value="1"/>
</dbReference>
<name>A0AAJ5W622_9SPHI</name>
<dbReference type="AlphaFoldDB" id="A0AAJ5W622"/>
<evidence type="ECO:0000256" key="3">
    <source>
        <dbReference type="ARBA" id="ARBA00023082"/>
    </source>
</evidence>
<evidence type="ECO:0000313" key="10">
    <source>
        <dbReference type="Proteomes" id="UP001214530"/>
    </source>
</evidence>
<dbReference type="GO" id="GO:0006352">
    <property type="term" value="P:DNA-templated transcription initiation"/>
    <property type="evidence" value="ECO:0007669"/>
    <property type="project" value="InterPro"/>
</dbReference>
<evidence type="ECO:0000313" key="9">
    <source>
        <dbReference type="EMBL" id="WEK17639.1"/>
    </source>
</evidence>
<dbReference type="SUPFAM" id="SSF88946">
    <property type="entry name" value="Sigma2 domain of RNA polymerase sigma factors"/>
    <property type="match status" value="1"/>
</dbReference>
<evidence type="ECO:0000256" key="5">
    <source>
        <dbReference type="ARBA" id="ARBA00023163"/>
    </source>
</evidence>
<feature type="domain" description="RNA polymerase sigma factor 70 region 4 type 2" evidence="8">
    <location>
        <begin position="127"/>
        <end position="171"/>
    </location>
</feature>
<dbReference type="Pfam" id="PF08281">
    <property type="entry name" value="Sigma70_r4_2"/>
    <property type="match status" value="1"/>
</dbReference>
<evidence type="ECO:0000256" key="2">
    <source>
        <dbReference type="ARBA" id="ARBA00023015"/>
    </source>
</evidence>
<gene>
    <name evidence="9" type="ORF">P0Y49_12620</name>
</gene>
<dbReference type="InterPro" id="IPR039425">
    <property type="entry name" value="RNA_pol_sigma-70-like"/>
</dbReference>
<dbReference type="Proteomes" id="UP001214530">
    <property type="component" value="Chromosome"/>
</dbReference>
<reference evidence="9" key="1">
    <citation type="submission" date="2023-03" db="EMBL/GenBank/DDBJ databases">
        <title>Andean soil-derived lignocellulolytic bacterial consortium as a source of novel taxa and putative plastic-active enzymes.</title>
        <authorList>
            <person name="Diaz-Garcia L."/>
            <person name="Chuvochina M."/>
            <person name="Feuerriegel G."/>
            <person name="Bunk B."/>
            <person name="Sproer C."/>
            <person name="Streit W.R."/>
            <person name="Rodriguez L.M."/>
            <person name="Overmann J."/>
            <person name="Jimenez D.J."/>
        </authorList>
    </citation>
    <scope>NUCLEOTIDE SEQUENCE</scope>
    <source>
        <strain evidence="9">MAG 3858</strain>
    </source>
</reference>
<evidence type="ECO:0000259" key="8">
    <source>
        <dbReference type="Pfam" id="PF08281"/>
    </source>
</evidence>
<protein>
    <recommendedName>
        <fullName evidence="6">RNA polymerase sigma factor</fullName>
    </recommendedName>
</protein>
<dbReference type="InterPro" id="IPR036388">
    <property type="entry name" value="WH-like_DNA-bd_sf"/>
</dbReference>
<dbReference type="NCBIfam" id="TIGR02937">
    <property type="entry name" value="sigma70-ECF"/>
    <property type="match status" value="1"/>
</dbReference>
<accession>A0AAJ5W622</accession>
<evidence type="ECO:0000256" key="1">
    <source>
        <dbReference type="ARBA" id="ARBA00010641"/>
    </source>
</evidence>
<keyword evidence="5 6" id="KW-0804">Transcription</keyword>
<dbReference type="InterPro" id="IPR007627">
    <property type="entry name" value="RNA_pol_sigma70_r2"/>
</dbReference>
<evidence type="ECO:0000256" key="4">
    <source>
        <dbReference type="ARBA" id="ARBA00023125"/>
    </source>
</evidence>
<dbReference type="PANTHER" id="PTHR43133:SF8">
    <property type="entry name" value="RNA POLYMERASE SIGMA FACTOR HI_1459-RELATED"/>
    <property type="match status" value="1"/>
</dbReference>
<keyword evidence="3 6" id="KW-0731">Sigma factor</keyword>
<dbReference type="GO" id="GO:0016987">
    <property type="term" value="F:sigma factor activity"/>
    <property type="evidence" value="ECO:0007669"/>
    <property type="project" value="UniProtKB-KW"/>
</dbReference>
<dbReference type="Gene3D" id="1.10.1740.10">
    <property type="match status" value="1"/>
</dbReference>
<feature type="domain" description="RNA polymerase sigma-70 region 2" evidence="7">
    <location>
        <begin position="29"/>
        <end position="93"/>
    </location>
</feature>
<evidence type="ECO:0000259" key="7">
    <source>
        <dbReference type="Pfam" id="PF04542"/>
    </source>
</evidence>
<organism evidence="9 10">
    <name type="scientific">Candidatus Pedobacter colombiensis</name>
    <dbReference type="NCBI Taxonomy" id="3121371"/>
    <lineage>
        <taxon>Bacteria</taxon>
        <taxon>Pseudomonadati</taxon>
        <taxon>Bacteroidota</taxon>
        <taxon>Sphingobacteriia</taxon>
        <taxon>Sphingobacteriales</taxon>
        <taxon>Sphingobacteriaceae</taxon>
        <taxon>Pedobacter</taxon>
    </lineage>
</organism>
<dbReference type="EMBL" id="CP119313">
    <property type="protein sequence ID" value="WEK17639.1"/>
    <property type="molecule type" value="Genomic_DNA"/>
</dbReference>
<dbReference type="PANTHER" id="PTHR43133">
    <property type="entry name" value="RNA POLYMERASE ECF-TYPE SIGMA FACTO"/>
    <property type="match status" value="1"/>
</dbReference>
<dbReference type="PROSITE" id="PS01063">
    <property type="entry name" value="SIGMA70_ECF"/>
    <property type="match status" value="1"/>
</dbReference>
<dbReference type="InterPro" id="IPR000838">
    <property type="entry name" value="RNA_pol_sigma70_ECF_CS"/>
</dbReference>
<keyword evidence="4 6" id="KW-0238">DNA-binding</keyword>
<comment type="similarity">
    <text evidence="1 6">Belongs to the sigma-70 factor family. ECF subfamily.</text>
</comment>
<dbReference type="InterPro" id="IPR013325">
    <property type="entry name" value="RNA_pol_sigma_r2"/>
</dbReference>
<proteinExistence type="inferred from homology"/>
<dbReference type="Pfam" id="PF04542">
    <property type="entry name" value="Sigma70_r2"/>
    <property type="match status" value="1"/>
</dbReference>
<dbReference type="InterPro" id="IPR014284">
    <property type="entry name" value="RNA_pol_sigma-70_dom"/>
</dbReference>